<feature type="compositionally biased region" description="Low complexity" evidence="1">
    <location>
        <begin position="110"/>
        <end position="152"/>
    </location>
</feature>
<feature type="compositionally biased region" description="Polar residues" evidence="1">
    <location>
        <begin position="254"/>
        <end position="264"/>
    </location>
</feature>
<evidence type="ECO:0000313" key="4">
    <source>
        <dbReference type="Proteomes" id="UP000243217"/>
    </source>
</evidence>
<dbReference type="STRING" id="74557.A0A1W0AAL5"/>
<gene>
    <name evidence="3" type="ORF">THRCLA_00770</name>
</gene>
<keyword evidence="2" id="KW-0812">Transmembrane</keyword>
<protein>
    <submittedName>
        <fullName evidence="3">Uncharacterized protein</fullName>
    </submittedName>
</protein>
<feature type="transmembrane region" description="Helical" evidence="2">
    <location>
        <begin position="500"/>
        <end position="522"/>
    </location>
</feature>
<sequence length="697" mass="73338">MAICDLLYEVHYGSNAMGLPLASGYVSKPSSQLKIHVATVSMAHQALNDTPLATSASPVSTTLAPLPTVTVTPKSTTLEPTTAPVTTTPAPTTEAPTLAPTPSPTPTPTPTTDSPITPEPTTTAAPTTTVAATTRTPKPTTTTKAPVTVAPTISSLSGSNASTPAPTQKASTGSSDNNSNNIYLYIGLGAGGFVLVVLIVFIAMKVRDRDDEEDEEYAPSPMSYNKSSGRNTDKAQAFNQTYGGTPPKPVSYAYSKQSYNNPSFNTTPTYPTQTTPGYTGNNTPGYPNQASFGQTSSGYTAQSSFGPSFGGTAVPMSRVYQQQSQAPAQYDTTDYTTHQFYPETMQTSPGPRPSQPPPPARSFRYEEPSFARLLLSVALANDTSICQKDCYPGGPGNGKTTTTISASVATLTAPCFQLTGGDIPSCFGYGTTPGVCPFNGMTDCSKATKTTTSAPSTTPPSTTTGAANTTTVVPTTGTSSSTDHRLNEDSQSSSSGTGKIWPYVVGGGVALVAIAILVIVMVKKSSRSAEEDEIDTVEYAKPIPTSSSGNFKNDGQMPIPRPGYNNSFIQPPPPTAMPIPEAEKPFAARANPSFNQGPVVRQNPSFLNRTQSNTYGNAFPQAQVVPPVYTTNASFGPNAAPIRRESHEAGRVEPQAPMPKEQFYVPQVELHFGEHEEPSGRRESLAKTQVESRCGYS</sequence>
<feature type="compositionally biased region" description="Low complexity" evidence="1">
    <location>
        <begin position="71"/>
        <end position="98"/>
    </location>
</feature>
<dbReference type="Proteomes" id="UP000243217">
    <property type="component" value="Unassembled WGS sequence"/>
</dbReference>
<evidence type="ECO:0000256" key="2">
    <source>
        <dbReference type="SAM" id="Phobius"/>
    </source>
</evidence>
<evidence type="ECO:0000313" key="3">
    <source>
        <dbReference type="EMBL" id="OQS07221.1"/>
    </source>
</evidence>
<keyword evidence="2" id="KW-1133">Transmembrane helix</keyword>
<keyword evidence="2" id="KW-0472">Membrane</keyword>
<name>A0A1W0AAL5_9STRA</name>
<organism evidence="3 4">
    <name type="scientific">Thraustotheca clavata</name>
    <dbReference type="NCBI Taxonomy" id="74557"/>
    <lineage>
        <taxon>Eukaryota</taxon>
        <taxon>Sar</taxon>
        <taxon>Stramenopiles</taxon>
        <taxon>Oomycota</taxon>
        <taxon>Saprolegniomycetes</taxon>
        <taxon>Saprolegniales</taxon>
        <taxon>Achlyaceae</taxon>
        <taxon>Thraustotheca</taxon>
    </lineage>
</organism>
<evidence type="ECO:0000256" key="1">
    <source>
        <dbReference type="SAM" id="MobiDB-lite"/>
    </source>
</evidence>
<feature type="region of interest" description="Disordered" evidence="1">
    <location>
        <begin position="672"/>
        <end position="697"/>
    </location>
</feature>
<dbReference type="OrthoDB" id="77810at2759"/>
<feature type="region of interest" description="Disordered" evidence="1">
    <location>
        <begin position="71"/>
        <end position="178"/>
    </location>
</feature>
<reference evidence="3 4" key="1">
    <citation type="journal article" date="2014" name="Genome Biol. Evol.">
        <title>The secreted proteins of Achlya hypogyna and Thraustotheca clavata identify the ancestral oomycete secretome and reveal gene acquisitions by horizontal gene transfer.</title>
        <authorList>
            <person name="Misner I."/>
            <person name="Blouin N."/>
            <person name="Leonard G."/>
            <person name="Richards T.A."/>
            <person name="Lane C.E."/>
        </authorList>
    </citation>
    <scope>NUCLEOTIDE SEQUENCE [LARGE SCALE GENOMIC DNA]</scope>
    <source>
        <strain evidence="3 4">ATCC 34112</strain>
    </source>
</reference>
<feature type="compositionally biased region" description="Polar residues" evidence="1">
    <location>
        <begin position="153"/>
        <end position="178"/>
    </location>
</feature>
<dbReference type="AlphaFoldDB" id="A0A1W0AAL5"/>
<feature type="region of interest" description="Disordered" evidence="1">
    <location>
        <begin position="447"/>
        <end position="498"/>
    </location>
</feature>
<feature type="compositionally biased region" description="Basic and acidic residues" evidence="1">
    <location>
        <begin position="672"/>
        <end position="685"/>
    </location>
</feature>
<proteinExistence type="predicted"/>
<feature type="region of interest" description="Disordered" evidence="1">
    <location>
        <begin position="209"/>
        <end position="294"/>
    </location>
</feature>
<feature type="transmembrane region" description="Helical" evidence="2">
    <location>
        <begin position="182"/>
        <end position="203"/>
    </location>
</feature>
<keyword evidence="4" id="KW-1185">Reference proteome</keyword>
<accession>A0A1W0AAL5</accession>
<feature type="compositionally biased region" description="Pro residues" evidence="1">
    <location>
        <begin position="99"/>
        <end position="109"/>
    </location>
</feature>
<feature type="compositionally biased region" description="Low complexity" evidence="1">
    <location>
        <begin position="447"/>
        <end position="481"/>
    </location>
</feature>
<dbReference type="EMBL" id="JNBS01000263">
    <property type="protein sequence ID" value="OQS07221.1"/>
    <property type="molecule type" value="Genomic_DNA"/>
</dbReference>
<comment type="caution">
    <text evidence="3">The sequence shown here is derived from an EMBL/GenBank/DDBJ whole genome shotgun (WGS) entry which is preliminary data.</text>
</comment>
<feature type="compositionally biased region" description="Low complexity" evidence="1">
    <location>
        <begin position="265"/>
        <end position="288"/>
    </location>
</feature>